<proteinExistence type="predicted"/>
<sequence>MPVVLQLRISTYRADCGLRPTGANIAQRMVLVASYAELDKASNTSSRYGVWLVGVMPVQMLRGLGLQFHALDFYNAFPRHPFFVPELHLGTHCDGVLHAKGTSTWQPSTGDCSLPSFKKRYTFEVTAEDSIIVSLKLKDDSFRQHGGRISLLMLAWAYVLSQRWSELIPGAADIEYTNSIAALSNGELRRQIRGNGRPRRRSRRRQR</sequence>
<accession>A0A9P7MFX3</accession>
<name>A0A9P7MFX3_9HYPO</name>
<dbReference type="Proteomes" id="UP000706124">
    <property type="component" value="Unassembled WGS sequence"/>
</dbReference>
<dbReference type="AlphaFoldDB" id="A0A9P7MFX3"/>
<dbReference type="EMBL" id="SRPO01000059">
    <property type="protein sequence ID" value="KAG5944165.1"/>
    <property type="molecule type" value="Genomic_DNA"/>
</dbReference>
<reference evidence="1 2" key="1">
    <citation type="journal article" date="2020" name="bioRxiv">
        <title>Whole genome comparisons of ergot fungi reveals the divergence and evolution of species within the genus Claviceps are the result of varying mechanisms driving genome evolution and host range expansion.</title>
        <authorList>
            <person name="Wyka S.A."/>
            <person name="Mondo S.J."/>
            <person name="Liu M."/>
            <person name="Dettman J."/>
            <person name="Nalam V."/>
            <person name="Broders K.D."/>
        </authorList>
    </citation>
    <scope>NUCLEOTIDE SEQUENCE [LARGE SCALE GENOMIC DNA]</scope>
    <source>
        <strain evidence="1 2">CCC 1485</strain>
    </source>
</reference>
<dbReference type="OrthoDB" id="4947116at2759"/>
<gene>
    <name evidence="1" type="ORF">E4U60_006182</name>
</gene>
<comment type="caution">
    <text evidence="1">The sequence shown here is derived from an EMBL/GenBank/DDBJ whole genome shotgun (WGS) entry which is preliminary data.</text>
</comment>
<organism evidence="1 2">
    <name type="scientific">Claviceps pazoutovae</name>
    <dbReference type="NCBI Taxonomy" id="1649127"/>
    <lineage>
        <taxon>Eukaryota</taxon>
        <taxon>Fungi</taxon>
        <taxon>Dikarya</taxon>
        <taxon>Ascomycota</taxon>
        <taxon>Pezizomycotina</taxon>
        <taxon>Sordariomycetes</taxon>
        <taxon>Hypocreomycetidae</taxon>
        <taxon>Hypocreales</taxon>
        <taxon>Clavicipitaceae</taxon>
        <taxon>Claviceps</taxon>
    </lineage>
</organism>
<evidence type="ECO:0000313" key="2">
    <source>
        <dbReference type="Proteomes" id="UP000706124"/>
    </source>
</evidence>
<evidence type="ECO:0000313" key="1">
    <source>
        <dbReference type="EMBL" id="KAG5944165.1"/>
    </source>
</evidence>
<keyword evidence="2" id="KW-1185">Reference proteome</keyword>
<protein>
    <submittedName>
        <fullName evidence="1">Uncharacterized protein</fullName>
    </submittedName>
</protein>